<evidence type="ECO:0000313" key="2">
    <source>
        <dbReference type="EMBL" id="KAF9610359.1"/>
    </source>
</evidence>
<dbReference type="Proteomes" id="UP000631114">
    <property type="component" value="Unassembled WGS sequence"/>
</dbReference>
<feature type="compositionally biased region" description="Acidic residues" evidence="1">
    <location>
        <begin position="144"/>
        <end position="154"/>
    </location>
</feature>
<feature type="region of interest" description="Disordered" evidence="1">
    <location>
        <begin position="96"/>
        <end position="163"/>
    </location>
</feature>
<evidence type="ECO:0000256" key="1">
    <source>
        <dbReference type="SAM" id="MobiDB-lite"/>
    </source>
</evidence>
<feature type="compositionally biased region" description="Polar residues" evidence="1">
    <location>
        <begin position="104"/>
        <end position="114"/>
    </location>
</feature>
<dbReference type="OrthoDB" id="1113529at2759"/>
<keyword evidence="3" id="KW-1185">Reference proteome</keyword>
<comment type="caution">
    <text evidence="2">The sequence shown here is derived from an EMBL/GenBank/DDBJ whole genome shotgun (WGS) entry which is preliminary data.</text>
</comment>
<accession>A0A835M137</accession>
<reference evidence="2 3" key="1">
    <citation type="submission" date="2020-10" db="EMBL/GenBank/DDBJ databases">
        <title>The Coptis chinensis genome and diversification of protoberbering-type alkaloids.</title>
        <authorList>
            <person name="Wang B."/>
            <person name="Shu S."/>
            <person name="Song C."/>
            <person name="Liu Y."/>
        </authorList>
    </citation>
    <scope>NUCLEOTIDE SEQUENCE [LARGE SCALE GENOMIC DNA]</scope>
    <source>
        <strain evidence="2">HL-2020</strain>
        <tissue evidence="2">Leaf</tissue>
    </source>
</reference>
<name>A0A835M137_9MAGN</name>
<dbReference type="EMBL" id="JADFTS010000004">
    <property type="protein sequence ID" value="KAF9610359.1"/>
    <property type="molecule type" value="Genomic_DNA"/>
</dbReference>
<dbReference type="AlphaFoldDB" id="A0A835M137"/>
<protein>
    <submittedName>
        <fullName evidence="2">Uncharacterized protein</fullName>
    </submittedName>
</protein>
<sequence length="163" mass="18469">MAVLIPVSESEKAMDQLKLYRDAEETFGIKAAISRRETMQPHKRFKERLADSDSDPIILKEVDENDDWIIPSETQFEEFMMEGDDLTWEQVRAVRGADIDVEPSTRNRTRNSVTIHDEADEDDEVDLEGRTGAGQHGEGSRDDDVNESDADDIDIDIKAGNDQ</sequence>
<proteinExistence type="predicted"/>
<gene>
    <name evidence="2" type="ORF">IFM89_022029</name>
</gene>
<evidence type="ECO:0000313" key="3">
    <source>
        <dbReference type="Proteomes" id="UP000631114"/>
    </source>
</evidence>
<organism evidence="2 3">
    <name type="scientific">Coptis chinensis</name>
    <dbReference type="NCBI Taxonomy" id="261450"/>
    <lineage>
        <taxon>Eukaryota</taxon>
        <taxon>Viridiplantae</taxon>
        <taxon>Streptophyta</taxon>
        <taxon>Embryophyta</taxon>
        <taxon>Tracheophyta</taxon>
        <taxon>Spermatophyta</taxon>
        <taxon>Magnoliopsida</taxon>
        <taxon>Ranunculales</taxon>
        <taxon>Ranunculaceae</taxon>
        <taxon>Coptidoideae</taxon>
        <taxon>Coptis</taxon>
    </lineage>
</organism>